<evidence type="ECO:0000313" key="1">
    <source>
        <dbReference type="EMBL" id="UPL09711.1"/>
    </source>
</evidence>
<reference evidence="1 2" key="1">
    <citation type="submission" date="2021-06" db="EMBL/GenBank/DDBJ databases">
        <title>Genome-based taxonomic framework of Microbacterium strains isolated from marine environment, the description of four new species and reclassification of four preexisting species.</title>
        <authorList>
            <person name="Lee S.D."/>
            <person name="Kim S.-M."/>
            <person name="Byeon Y.-S."/>
            <person name="Yang H.L."/>
            <person name="Kim I.S."/>
        </authorList>
    </citation>
    <scope>NUCLEOTIDE SEQUENCE [LARGE SCALE GENOMIC DNA]</scope>
    <source>
        <strain evidence="1 2">SSW1-51</strain>
    </source>
</reference>
<evidence type="ECO:0000313" key="2">
    <source>
        <dbReference type="Proteomes" id="UP000831467"/>
    </source>
</evidence>
<dbReference type="NCBIfam" id="NF041823">
    <property type="entry name" value="daptide_RRE"/>
    <property type="match status" value="1"/>
</dbReference>
<dbReference type="RefSeq" id="WP_136045749.1">
    <property type="nucleotide sequence ID" value="NZ_CP078076.1"/>
</dbReference>
<keyword evidence="2" id="KW-1185">Reference proteome</keyword>
<accession>A0ABY4ICJ3</accession>
<protein>
    <submittedName>
        <fullName evidence="1">Uncharacterized protein</fullName>
    </submittedName>
</protein>
<dbReference type="Proteomes" id="UP000831467">
    <property type="component" value="Chromosome"/>
</dbReference>
<dbReference type="EMBL" id="CP078076">
    <property type="protein sequence ID" value="UPL09711.1"/>
    <property type="molecule type" value="Genomic_DNA"/>
</dbReference>
<gene>
    <name evidence="1" type="ORF">KV394_00700</name>
</gene>
<dbReference type="InterPro" id="IPR049693">
    <property type="entry name" value="Daptide_RRE"/>
</dbReference>
<sequence length="343" mass="36635">MSGDEIFGARALREWITGERHHYSRVFFVDRNAPARQVLAAAEGRDAVFLPDGSEPCETHAEVIRYGGGWDDIGDELFLGPHGVERQDYIAAAFVQIVGPIVVGFSDETSWRAFLDDAELARRTGVFPAALLDARVLLADRVALASPVALMRPSAVRVRSDGRVSAGMQGEVVGAVTELPSLLAAALPGAALVGGVMPRDRVLDDLRTRGWVGRYLTALELMRTLSLASTDAAIAGFGWTPFDDGLCDAEPRTADPLLLETGDGFLLADLTTRRRQLLSPDTARVVAVTQTSSDTESAAARVARQLEVPKSQALSLCLEAIDALGVHCGRRAVDSSSTTGAVR</sequence>
<name>A0ABY4ICJ3_9MICO</name>
<organism evidence="1 2">
    <name type="scientific">Microbacterium sufflavum</name>
    <dbReference type="NCBI Taxonomy" id="2851649"/>
    <lineage>
        <taxon>Bacteria</taxon>
        <taxon>Bacillati</taxon>
        <taxon>Actinomycetota</taxon>
        <taxon>Actinomycetes</taxon>
        <taxon>Micrococcales</taxon>
        <taxon>Microbacteriaceae</taxon>
        <taxon>Microbacterium</taxon>
    </lineage>
</organism>
<proteinExistence type="predicted"/>